<dbReference type="GO" id="GO:0070492">
    <property type="term" value="F:oligosaccharide binding"/>
    <property type="evidence" value="ECO:0007669"/>
    <property type="project" value="TreeGrafter"/>
</dbReference>
<feature type="region of interest" description="Disordered" evidence="5">
    <location>
        <begin position="1"/>
        <end position="21"/>
    </location>
</feature>
<evidence type="ECO:0000256" key="3">
    <source>
        <dbReference type="ARBA" id="ARBA00022837"/>
    </source>
</evidence>
<evidence type="ECO:0000313" key="7">
    <source>
        <dbReference type="Proteomes" id="UP000440578"/>
    </source>
</evidence>
<keyword evidence="4" id="KW-1015">Disulfide bond</keyword>
<keyword evidence="3" id="KW-0106">Calcium</keyword>
<accession>A0A6A4W3M7</accession>
<keyword evidence="2" id="KW-0430">Lectin</keyword>
<comment type="caution">
    <text evidence="6">The sequence shown here is derived from an EMBL/GenBank/DDBJ whole genome shotgun (WGS) entry which is preliminary data.</text>
</comment>
<sequence length="301" mass="33652">MERAVSNALDHWRPPFLSDSSQLQTRIEALERDLAEVKLSLLQERQAAQPPELNSELDQESASHQEPEPEPTCSKAPTPLPADQAPHQRPEVLACARSCLQLRDQGGAPQDGVYWFTGMPVPVYCDFSHDGGGWTLLLTAVSRAGWDVLSVLSRNHSSPSFTENYSILHYADAIRDLGTGRRFAYRIETQAEKSRQQWGGVWLAPRSYSFVHESPSQTDVAVVRKFNGWNYHDNGIERRMPWVNTAGGQPAVLTTSASPGSSWWGTMVTFHGSGGFDHSPWIHPESTRSGTVLYWIREELL</sequence>
<evidence type="ECO:0000256" key="4">
    <source>
        <dbReference type="ARBA" id="ARBA00023157"/>
    </source>
</evidence>
<protein>
    <recommendedName>
        <fullName evidence="8">Fibrinogen C-terminal domain-containing protein</fullName>
    </recommendedName>
</protein>
<dbReference type="GO" id="GO:0005615">
    <property type="term" value="C:extracellular space"/>
    <property type="evidence" value="ECO:0007669"/>
    <property type="project" value="TreeGrafter"/>
</dbReference>
<proteinExistence type="predicted"/>
<dbReference type="InterPro" id="IPR014716">
    <property type="entry name" value="Fibrinogen_a/b/g_C_1"/>
</dbReference>
<dbReference type="PANTHER" id="PTHR16146">
    <property type="entry name" value="INTELECTIN"/>
    <property type="match status" value="1"/>
</dbReference>
<evidence type="ECO:0000256" key="2">
    <source>
        <dbReference type="ARBA" id="ARBA00022734"/>
    </source>
</evidence>
<organism evidence="6 7">
    <name type="scientific">Amphibalanus amphitrite</name>
    <name type="common">Striped barnacle</name>
    <name type="synonym">Balanus amphitrite</name>
    <dbReference type="NCBI Taxonomy" id="1232801"/>
    <lineage>
        <taxon>Eukaryota</taxon>
        <taxon>Metazoa</taxon>
        <taxon>Ecdysozoa</taxon>
        <taxon>Arthropoda</taxon>
        <taxon>Crustacea</taxon>
        <taxon>Multicrustacea</taxon>
        <taxon>Cirripedia</taxon>
        <taxon>Thoracica</taxon>
        <taxon>Thoracicalcarea</taxon>
        <taxon>Balanomorpha</taxon>
        <taxon>Balanoidea</taxon>
        <taxon>Balanidae</taxon>
        <taxon>Amphibalaninae</taxon>
        <taxon>Amphibalanus</taxon>
    </lineage>
</organism>
<gene>
    <name evidence="6" type="ORF">FJT64_005874</name>
</gene>
<dbReference type="Proteomes" id="UP000440578">
    <property type="component" value="Unassembled WGS sequence"/>
</dbReference>
<keyword evidence="1" id="KW-0479">Metal-binding</keyword>
<name>A0A6A4W3M7_AMPAM</name>
<dbReference type="NCBIfam" id="NF040941">
    <property type="entry name" value="GGGWT_bact"/>
    <property type="match status" value="1"/>
</dbReference>
<dbReference type="GO" id="GO:0046872">
    <property type="term" value="F:metal ion binding"/>
    <property type="evidence" value="ECO:0007669"/>
    <property type="project" value="UniProtKB-KW"/>
</dbReference>
<feature type="region of interest" description="Disordered" evidence="5">
    <location>
        <begin position="43"/>
        <end position="88"/>
    </location>
</feature>
<dbReference type="InterPro" id="IPR036056">
    <property type="entry name" value="Fibrinogen-like_C"/>
</dbReference>
<evidence type="ECO:0000313" key="6">
    <source>
        <dbReference type="EMBL" id="KAF0296648.1"/>
    </source>
</evidence>
<evidence type="ECO:0000256" key="1">
    <source>
        <dbReference type="ARBA" id="ARBA00022723"/>
    </source>
</evidence>
<evidence type="ECO:0008006" key="8">
    <source>
        <dbReference type="Google" id="ProtNLM"/>
    </source>
</evidence>
<dbReference type="EMBL" id="VIIS01001545">
    <property type="protein sequence ID" value="KAF0296648.1"/>
    <property type="molecule type" value="Genomic_DNA"/>
</dbReference>
<keyword evidence="7" id="KW-1185">Reference proteome</keyword>
<dbReference type="SUPFAM" id="SSF56496">
    <property type="entry name" value="Fibrinogen C-terminal domain-like"/>
    <property type="match status" value="1"/>
</dbReference>
<dbReference type="OrthoDB" id="5971203at2759"/>
<dbReference type="AlphaFoldDB" id="A0A6A4W3M7"/>
<dbReference type="Gene3D" id="3.90.215.10">
    <property type="entry name" value="Gamma Fibrinogen, chain A, domain 1"/>
    <property type="match status" value="1"/>
</dbReference>
<reference evidence="6 7" key="1">
    <citation type="submission" date="2019-07" db="EMBL/GenBank/DDBJ databases">
        <title>Draft genome assembly of a fouling barnacle, Amphibalanus amphitrite (Darwin, 1854): The first reference genome for Thecostraca.</title>
        <authorList>
            <person name="Kim W."/>
        </authorList>
    </citation>
    <scope>NUCLEOTIDE SEQUENCE [LARGE SCALE GENOMIC DNA]</scope>
    <source>
        <strain evidence="6">SNU_AA5</strain>
        <tissue evidence="6">Soma without cirri and trophi</tissue>
    </source>
</reference>
<evidence type="ECO:0000256" key="5">
    <source>
        <dbReference type="SAM" id="MobiDB-lite"/>
    </source>
</evidence>
<dbReference type="PANTHER" id="PTHR16146:SF46">
    <property type="entry name" value="INTELECTIN-1A-RELATED"/>
    <property type="match status" value="1"/>
</dbReference>